<reference evidence="1" key="1">
    <citation type="submission" date="2019-04" db="EMBL/GenBank/DDBJ databases">
        <title>Microbes associate with the intestines of laboratory mice.</title>
        <authorList>
            <person name="Navarre W."/>
            <person name="Wong E."/>
            <person name="Huang K."/>
            <person name="Tropini C."/>
            <person name="Ng K."/>
            <person name="Yu B."/>
        </authorList>
    </citation>
    <scope>NUCLEOTIDE SEQUENCE</scope>
    <source>
        <strain evidence="1">NM04_E33</strain>
    </source>
</reference>
<keyword evidence="2" id="KW-1185">Reference proteome</keyword>
<evidence type="ECO:0000313" key="1">
    <source>
        <dbReference type="EMBL" id="TGY77362.1"/>
    </source>
</evidence>
<dbReference type="EMBL" id="SRYB01000026">
    <property type="protein sequence ID" value="TGY77362.1"/>
    <property type="molecule type" value="Genomic_DNA"/>
</dbReference>
<name>A0AC61RC02_9BACT</name>
<proteinExistence type="predicted"/>
<gene>
    <name evidence="1" type="ORF">E5331_14950</name>
</gene>
<protein>
    <submittedName>
        <fullName evidence="1">Excinuclease ABC subunit C</fullName>
    </submittedName>
</protein>
<comment type="caution">
    <text evidence="1">The sequence shown here is derived from an EMBL/GenBank/DDBJ whole genome shotgun (WGS) entry which is preliminary data.</text>
</comment>
<organism evidence="1 2">
    <name type="scientific">Lepagella muris</name>
    <dbReference type="NCBI Taxonomy" id="3032870"/>
    <lineage>
        <taxon>Bacteria</taxon>
        <taxon>Pseudomonadati</taxon>
        <taxon>Bacteroidota</taxon>
        <taxon>Bacteroidia</taxon>
        <taxon>Bacteroidales</taxon>
        <taxon>Muribaculaceae</taxon>
        <taxon>Lepagella</taxon>
    </lineage>
</organism>
<accession>A0AC61RC02</accession>
<dbReference type="Proteomes" id="UP000306319">
    <property type="component" value="Unassembled WGS sequence"/>
</dbReference>
<sequence>MGNQDTDNLPNSPLLTGVGRDIDGTGKFEIEFTPDRTRDDLFNNRPGAHLREKILNLPESPGVYMYIDRHGKVIYVGKAKRLKRRVSSYFNRRHDSVKTNLLVRNIVDMRFIVVATEEDALHLENAMIKSYQPHYNVLLKDDKSYPWIVVTKELYPRVFMTRERDVDGKYYGPYANQQSAKVVLQLIRDVYPLRSCRHALDEKGIVRNKFSLCLDYHIKKCGGACRGLISPEKYGEYVSQVRQILSGETDVLEKYLQEEMDRLSGEWKFEEAQIMKEKYETVRSYNSKTVIAVTEKEDADMFAYDENGDSAYVNFMHLHHGAVVQSLNMEFRRKLAETPSEILSMAIGEIARRFDRTFKTVIVPFEPDVEFAGVEFIVPKRGDKRKILDVGMKNVRQYMLDKEKLAEKLDPEKGVEKLMEQMKSDFRLNVQPRHIECFDNSNIQGTNPVASCVVFRNGKPAKRDYRHFIIKTVVGANDFASMKEVLHRRYSRMMAEGEPLPQLVVVDGGKGQLSAAVEAFDEMGIRGEVALVGIAKRLEEIYFPGDQLPLYIDKKSRSLQVVQALRDEAHRFGITHHRLRRSKGQVSSELDSIKGIGTATAKTLMKVFKSVKRIREASRESLEEAVGKSKGGIVYTHFHPADTEGKDPIPEK</sequence>
<evidence type="ECO:0000313" key="2">
    <source>
        <dbReference type="Proteomes" id="UP000306319"/>
    </source>
</evidence>